<dbReference type="EMBL" id="CP041036">
    <property type="protein sequence ID" value="QDE31429.1"/>
    <property type="molecule type" value="Genomic_DNA"/>
</dbReference>
<evidence type="ECO:0000313" key="1">
    <source>
        <dbReference type="EMBL" id="QDE31429.1"/>
    </source>
</evidence>
<name>A0A4Y5YFW9_9GAMM</name>
<dbReference type="KEGG" id="spol:FH971_10915"/>
<sequence>MIREISGKLLELEQKHFALSEHYEKNASYEMSYVALWTIVEQIMKPIASIGMRKKLEVSLNQWISHLNSLTSGKQPKDIRNFKTDYTSTSIPDISYIQEAFGDVPKLKLLMDSNGKYRRKRNEIAHRAEKLSESTYGDYKNAVIDAINEIKTRLNELE</sequence>
<dbReference type="RefSeq" id="WP_140234311.1">
    <property type="nucleotide sequence ID" value="NZ_CP041036.1"/>
</dbReference>
<organism evidence="1 2">
    <name type="scientific">Shewanella polaris</name>
    <dbReference type="NCBI Taxonomy" id="2588449"/>
    <lineage>
        <taxon>Bacteria</taxon>
        <taxon>Pseudomonadati</taxon>
        <taxon>Pseudomonadota</taxon>
        <taxon>Gammaproteobacteria</taxon>
        <taxon>Alteromonadales</taxon>
        <taxon>Shewanellaceae</taxon>
        <taxon>Shewanella</taxon>
    </lineage>
</organism>
<evidence type="ECO:0008006" key="3">
    <source>
        <dbReference type="Google" id="ProtNLM"/>
    </source>
</evidence>
<evidence type="ECO:0000313" key="2">
    <source>
        <dbReference type="Proteomes" id="UP000319809"/>
    </source>
</evidence>
<dbReference type="Proteomes" id="UP000319809">
    <property type="component" value="Chromosome"/>
</dbReference>
<accession>A0A4Y5YFW9</accession>
<gene>
    <name evidence="1" type="ORF">FH971_10915</name>
</gene>
<keyword evidence="2" id="KW-1185">Reference proteome</keyword>
<proteinExistence type="predicted"/>
<reference evidence="1 2" key="1">
    <citation type="submission" date="2019-06" db="EMBL/GenBank/DDBJ databases">
        <title>The genome of Shewanella sp. SM1901.</title>
        <authorList>
            <person name="Cha Q."/>
        </authorList>
    </citation>
    <scope>NUCLEOTIDE SEQUENCE [LARGE SCALE GENOMIC DNA]</scope>
    <source>
        <strain evidence="1 2">SM1901</strain>
    </source>
</reference>
<dbReference type="AlphaFoldDB" id="A0A4Y5YFW9"/>
<protein>
    <recommendedName>
        <fullName evidence="3">RiboL-PSP-HEPN domain-containing protein</fullName>
    </recommendedName>
</protein>